<gene>
    <name evidence="2" type="ORF">GGQ74_001200</name>
</gene>
<sequence length="466" mass="50841">MSRILLAALSTYVLCALTLAHLLDRPGDGTPPSLTWTLALLFVASIAAQIASKPRRDALALVACSTFVCLLAAEAALHALMPSRLPIPEDCASCDRRSKYEVVRDLRNDGIDAFPTIHSVHWLGVEQTRAAWPEPLLPLAGIARRPTVYCNETGQWLVYDSDEYGFNNPVGTLTAPVDILVVGDSFAHGACVPVDQNIAAQLRALGQRAASIGYGGTGPLTELATLREYAAPLRPGIILWLYYEGNDLTNLKREMQSPQLINYLQPDYSQGLSHQQDKVDAIIRRHVDAELRAAEIAARVNALPLDLLALRELRTRLGILARTAGLMERGSGTRWQGKPISPAILEDMLSRILTLADTETKEWGGRLIFVYLPAFQRIATPQAAHHELKRHIADAAARRANVPFLDAVQLFATHPDPLSLFANRVNAHYSPEGYALLARAALAFTQDTNGEIPARQADAASDVPTP</sequence>
<proteinExistence type="predicted"/>
<evidence type="ECO:0000313" key="3">
    <source>
        <dbReference type="Proteomes" id="UP000580856"/>
    </source>
</evidence>
<reference evidence="2 3" key="1">
    <citation type="submission" date="2020-03" db="EMBL/GenBank/DDBJ databases">
        <title>Genomic Encyclopedia of Type Strains, Phase IV (KMG-IV): sequencing the most valuable type-strain genomes for metagenomic binning, comparative biology and taxonomic classification.</title>
        <authorList>
            <person name="Goeker M."/>
        </authorList>
    </citation>
    <scope>NUCLEOTIDE SEQUENCE [LARGE SCALE GENOMIC DNA]</scope>
    <source>
        <strain evidence="2 3">DSM 24233</strain>
    </source>
</reference>
<evidence type="ECO:0000313" key="2">
    <source>
        <dbReference type="EMBL" id="NJB67560.1"/>
    </source>
</evidence>
<feature type="transmembrane region" description="Helical" evidence="1">
    <location>
        <begin position="59"/>
        <end position="81"/>
    </location>
</feature>
<keyword evidence="1" id="KW-1133">Transmembrane helix</keyword>
<keyword evidence="1" id="KW-0472">Membrane</keyword>
<evidence type="ECO:0008006" key="4">
    <source>
        <dbReference type="Google" id="ProtNLM"/>
    </source>
</evidence>
<name>A0A846QKH7_9BACT</name>
<dbReference type="Proteomes" id="UP000580856">
    <property type="component" value="Unassembled WGS sequence"/>
</dbReference>
<dbReference type="RefSeq" id="WP_167940606.1">
    <property type="nucleotide sequence ID" value="NZ_JAATJA010000001.1"/>
</dbReference>
<accession>A0A846QKH7</accession>
<evidence type="ECO:0000256" key="1">
    <source>
        <dbReference type="SAM" id="Phobius"/>
    </source>
</evidence>
<protein>
    <recommendedName>
        <fullName evidence="4">SGNH hydrolase-type esterase domain-containing protein</fullName>
    </recommendedName>
</protein>
<organism evidence="2 3">
    <name type="scientific">Desulfobaculum xiamenense</name>
    <dbReference type="NCBI Taxonomy" id="995050"/>
    <lineage>
        <taxon>Bacteria</taxon>
        <taxon>Pseudomonadati</taxon>
        <taxon>Thermodesulfobacteriota</taxon>
        <taxon>Desulfovibrionia</taxon>
        <taxon>Desulfovibrionales</taxon>
        <taxon>Desulfovibrionaceae</taxon>
        <taxon>Desulfobaculum</taxon>
    </lineage>
</organism>
<dbReference type="EMBL" id="JAATJA010000001">
    <property type="protein sequence ID" value="NJB67560.1"/>
    <property type="molecule type" value="Genomic_DNA"/>
</dbReference>
<keyword evidence="1" id="KW-0812">Transmembrane</keyword>
<dbReference type="InterPro" id="IPR036514">
    <property type="entry name" value="SGNH_hydro_sf"/>
</dbReference>
<dbReference type="SUPFAM" id="SSF52266">
    <property type="entry name" value="SGNH hydrolase"/>
    <property type="match status" value="1"/>
</dbReference>
<feature type="transmembrane region" description="Helical" evidence="1">
    <location>
        <begin position="36"/>
        <end position="52"/>
    </location>
</feature>
<dbReference type="GO" id="GO:0016788">
    <property type="term" value="F:hydrolase activity, acting on ester bonds"/>
    <property type="evidence" value="ECO:0007669"/>
    <property type="project" value="UniProtKB-ARBA"/>
</dbReference>
<comment type="caution">
    <text evidence="2">The sequence shown here is derived from an EMBL/GenBank/DDBJ whole genome shotgun (WGS) entry which is preliminary data.</text>
</comment>
<dbReference type="Gene3D" id="3.40.50.1110">
    <property type="entry name" value="SGNH hydrolase"/>
    <property type="match status" value="1"/>
</dbReference>
<keyword evidence="3" id="KW-1185">Reference proteome</keyword>
<dbReference type="AlphaFoldDB" id="A0A846QKH7"/>